<sequence length="156" mass="16868">MVLKIAVPIILVLCVCGQKGFAGDVKSVKCESLDEVENGKTIYSIVTHGRNRVGSIAYLLCNPPYVLDGNAIAACCSDGEWRPSLGICKSATSCLPYVYKDAVSLHYNSTLEEIPLNTTVALKCASGQHVLGNAESKCVEGIWRPNLGKCVDDFRW</sequence>
<dbReference type="WBParaSite" id="OFLC_0000729601-mRNA-1">
    <property type="protein sequence ID" value="OFLC_0000729601-mRNA-1"/>
    <property type="gene ID" value="OFLC_0000729601"/>
</dbReference>
<dbReference type="SMART" id="SM00032">
    <property type="entry name" value="CCP"/>
    <property type="match status" value="2"/>
</dbReference>
<dbReference type="EMBL" id="KZ270051">
    <property type="protein sequence ID" value="OZC06930.1"/>
    <property type="molecule type" value="Genomic_DNA"/>
</dbReference>
<evidence type="ECO:0000256" key="2">
    <source>
        <dbReference type="PROSITE-ProRule" id="PRU00302"/>
    </source>
</evidence>
<evidence type="ECO:0000259" key="4">
    <source>
        <dbReference type="PROSITE" id="PS50923"/>
    </source>
</evidence>
<dbReference type="CDD" id="cd00033">
    <property type="entry name" value="CCP"/>
    <property type="match status" value="1"/>
</dbReference>
<evidence type="ECO:0000256" key="3">
    <source>
        <dbReference type="SAM" id="SignalP"/>
    </source>
</evidence>
<feature type="disulfide bond" evidence="2">
    <location>
        <begin position="61"/>
        <end position="88"/>
    </location>
</feature>
<evidence type="ECO:0000256" key="1">
    <source>
        <dbReference type="ARBA" id="ARBA00023157"/>
    </source>
</evidence>
<comment type="caution">
    <text evidence="2">Lacks conserved residue(s) required for the propagation of feature annotation.</text>
</comment>
<dbReference type="Gene3D" id="2.10.70.10">
    <property type="entry name" value="Complement Module, domain 1"/>
    <property type="match status" value="1"/>
</dbReference>
<reference evidence="5 6" key="1">
    <citation type="submission" date="2015-12" db="EMBL/GenBank/DDBJ databases">
        <title>Draft genome of the nematode, Onchocerca flexuosa.</title>
        <authorList>
            <person name="Mitreva M."/>
        </authorList>
    </citation>
    <scope>NUCLEOTIDE SEQUENCE [LARGE SCALE GENOMIC DNA]</scope>
    <source>
        <strain evidence="5">Red Deer</strain>
    </source>
</reference>
<dbReference type="Pfam" id="PF00084">
    <property type="entry name" value="Sushi"/>
    <property type="match status" value="1"/>
</dbReference>
<evidence type="ECO:0000313" key="7">
    <source>
        <dbReference type="WBParaSite" id="OFLC_0000729601-mRNA-1"/>
    </source>
</evidence>
<feature type="domain" description="Sushi" evidence="4">
    <location>
        <begin position="28"/>
        <end position="90"/>
    </location>
</feature>
<dbReference type="OrthoDB" id="5795474at2759"/>
<dbReference type="InterPro" id="IPR000436">
    <property type="entry name" value="Sushi_SCR_CCP_dom"/>
</dbReference>
<dbReference type="Proteomes" id="UP000242913">
    <property type="component" value="Unassembled WGS sequence"/>
</dbReference>
<name>A0A183HII5_9BILA</name>
<keyword evidence="3" id="KW-0732">Signal</keyword>
<keyword evidence="6" id="KW-1185">Reference proteome</keyword>
<feature type="signal peptide" evidence="3">
    <location>
        <begin position="1"/>
        <end position="22"/>
    </location>
</feature>
<dbReference type="SUPFAM" id="SSF57535">
    <property type="entry name" value="Complement control module/SCR domain"/>
    <property type="match status" value="2"/>
</dbReference>
<gene>
    <name evidence="5" type="ORF">X798_06072</name>
</gene>
<accession>A0A183HII5</accession>
<organism evidence="7">
    <name type="scientific">Onchocerca flexuosa</name>
    <dbReference type="NCBI Taxonomy" id="387005"/>
    <lineage>
        <taxon>Eukaryota</taxon>
        <taxon>Metazoa</taxon>
        <taxon>Ecdysozoa</taxon>
        <taxon>Nematoda</taxon>
        <taxon>Chromadorea</taxon>
        <taxon>Rhabditida</taxon>
        <taxon>Spirurina</taxon>
        <taxon>Spiruromorpha</taxon>
        <taxon>Filarioidea</taxon>
        <taxon>Onchocercidae</taxon>
        <taxon>Onchocerca</taxon>
    </lineage>
</organism>
<evidence type="ECO:0000313" key="5">
    <source>
        <dbReference type="EMBL" id="OZC06930.1"/>
    </source>
</evidence>
<proteinExistence type="predicted"/>
<keyword evidence="2" id="KW-0768">Sushi</keyword>
<keyword evidence="1 2" id="KW-1015">Disulfide bond</keyword>
<dbReference type="AlphaFoldDB" id="A0A183HII5"/>
<dbReference type="InterPro" id="IPR035976">
    <property type="entry name" value="Sushi/SCR/CCP_sf"/>
</dbReference>
<protein>
    <submittedName>
        <fullName evidence="5 7">Sushi domain protein</fullName>
    </submittedName>
</protein>
<reference evidence="7" key="2">
    <citation type="submission" date="2016-06" db="UniProtKB">
        <authorList>
            <consortium name="WormBaseParasite"/>
        </authorList>
    </citation>
    <scope>IDENTIFICATION</scope>
</reference>
<dbReference type="PROSITE" id="PS50923">
    <property type="entry name" value="SUSHI"/>
    <property type="match status" value="1"/>
</dbReference>
<evidence type="ECO:0000313" key="6">
    <source>
        <dbReference type="Proteomes" id="UP000242913"/>
    </source>
</evidence>
<feature type="chain" id="PRO_5008150335" evidence="3">
    <location>
        <begin position="23"/>
        <end position="156"/>
    </location>
</feature>